<dbReference type="Pfam" id="PF00076">
    <property type="entry name" value="RRM_1"/>
    <property type="match status" value="3"/>
</dbReference>
<dbReference type="InterPro" id="IPR035979">
    <property type="entry name" value="RBD_domain_sf"/>
</dbReference>
<keyword evidence="2 5" id="KW-0863">Zinc-finger</keyword>
<accession>A0A418EXF8</accession>
<evidence type="ECO:0000256" key="7">
    <source>
        <dbReference type="SAM" id="MobiDB-lite"/>
    </source>
</evidence>
<dbReference type="PANTHER" id="PTHR48025">
    <property type="entry name" value="OS02G0815200 PROTEIN"/>
    <property type="match status" value="1"/>
</dbReference>
<feature type="region of interest" description="Disordered" evidence="7">
    <location>
        <begin position="99"/>
        <end position="164"/>
    </location>
</feature>
<dbReference type="Gene3D" id="3.40.50.1820">
    <property type="entry name" value="alpha/beta hydrolase"/>
    <property type="match status" value="1"/>
</dbReference>
<dbReference type="Pfam" id="PF01363">
    <property type="entry name" value="FYVE"/>
    <property type="match status" value="1"/>
</dbReference>
<dbReference type="InterPro" id="IPR011011">
    <property type="entry name" value="Znf_FYVE_PHD"/>
</dbReference>
<evidence type="ECO:0000313" key="11">
    <source>
        <dbReference type="Proteomes" id="UP000285430"/>
    </source>
</evidence>
<dbReference type="GO" id="GO:0003729">
    <property type="term" value="F:mRNA binding"/>
    <property type="evidence" value="ECO:0007669"/>
    <property type="project" value="TreeGrafter"/>
</dbReference>
<feature type="compositionally biased region" description="Low complexity" evidence="7">
    <location>
        <begin position="228"/>
        <end position="237"/>
    </location>
</feature>
<feature type="region of interest" description="Disordered" evidence="7">
    <location>
        <begin position="766"/>
        <end position="789"/>
    </location>
</feature>
<dbReference type="GO" id="GO:0008270">
    <property type="term" value="F:zinc ion binding"/>
    <property type="evidence" value="ECO:0007669"/>
    <property type="project" value="UniProtKB-KW"/>
</dbReference>
<dbReference type="SUPFAM" id="SSF57903">
    <property type="entry name" value="FYVE/PHD zinc finger"/>
    <property type="match status" value="1"/>
</dbReference>
<dbReference type="VEuPathDB" id="FungiDB:H257_05730"/>
<dbReference type="InterPro" id="IPR000504">
    <property type="entry name" value="RRM_dom"/>
</dbReference>
<dbReference type="SUPFAM" id="SSF53474">
    <property type="entry name" value="alpha/beta-Hydrolases"/>
    <property type="match status" value="1"/>
</dbReference>
<dbReference type="VEuPathDB" id="FungiDB:H257_05732"/>
<reference evidence="10 11" key="1">
    <citation type="submission" date="2018-08" db="EMBL/GenBank/DDBJ databases">
        <title>Aphanomyces genome sequencing and annotation.</title>
        <authorList>
            <person name="Minardi D."/>
            <person name="Oidtmann B."/>
            <person name="Van Der Giezen M."/>
            <person name="Studholme D.J."/>
        </authorList>
    </citation>
    <scope>NUCLEOTIDE SEQUENCE [LARGE SCALE GENOMIC DNA]</scope>
    <source>
        <strain evidence="10 11">Da</strain>
    </source>
</reference>
<dbReference type="SMART" id="SM00360">
    <property type="entry name" value="RRM"/>
    <property type="match status" value="3"/>
</dbReference>
<sequence length="1307" mass="141690">MGWSDKLLEKDPPSWSDSSLTVPKDKAQFVDYTWQLYKGKDEYDENGWIYNTSFDKGGAFGKKGATSVVRSRVWMGHKTQRDAKGNITVSIHTLLQHASGPKALKSPPSRQSPTSAPSFQPTDPVPQASLSSTTSSTRDVIPEDENASIDPTTSELLSTIGEEPPVIATPVVEKSIEPPSSSSGSSYMSLFSSALHAVQEVSAYAYDTAHMATVSVFDAAPSAPPPAASSRSGSSNSTRRFPDLSPAEKQLVSCCANSPSAAPDNAPEPVESPTCTACHTAFGLAKYRYFCGYCANSFCRDHLPATARLHAYGGTKLSKICATCSSLLAQKIETQQRHWRVERVQDFFAGVLAPYVSFTTDTAMDKACRAAEGTLVAAKNVPLGATARLAVVSADFLRKYGRAGLLGFVLRNEFMQSFNTLKELLGDMESLTVQDASLGMYYFMATNRGLRGSSPTLEEDQHTCCPVVSDDLLARMIKFAPITLHCVYELDILDMQRFAKLQGYTLVYASVENRTANQPAFGLVVKPDEKLGILMIRGSKSVQDVLTDLQIASAATTTSTTSSGPLDSFAHHGMAQAATWVKHQVHDSLKELDRQGYRFMINGHSLGGGVAALLSVMLHDEFPSLECFAYAVPACASRDIADACVSYVHSIVLRDDFVPRAKTHNIVKLSAELKDFRDNWTHHVHEDLSAVKSRVVSLWAPRKREWAQQEAARLRGTNVVVQPVASTSTTTSRSGDTTSSSDGSTATAEAWTLNRANLMDQYKETTLPPSSKAADDATGAADEQVEDDDVDLESKDTVELFVPGQITHIYYVHGTYEAVHVRRDCDALSRIQVYENMLADHLGRNYLEALRVVRDARAAATPPPAWVPFDTHTRCQCCESPFTWNSTSSSEAQANVDQHNCRSRGLGQEDGARDASKGSGKCVVDIATPLAMGGLQLIIKMAALSGQRVHTSDVGELPETAEHAKRGGAVVQDAIKPLPHERAVVCIVISNEPQLGRDMSRRNADESLDVLCSLVDTVALPNSRLWIGGLPYDSTHVDVRNRFERHGAIKKLEFPTTPDGRSNGTCYISFETPEAATRALAEHESVFGTRWIRVKLLRDLNNGGPRTPSNAKTTPSAKVFVGNLPYNYTEADVADLLSACGTVVHVNLVVDNENKSRGFGFALFETVEAAAAAIDLSGSVVQGRTLSINYSTRAPVRERGTAMADTVFVANLPQDVEEETLESMFDHCGAIDNIRLATDAATGRFRGFAHITFAMPEGAKNAVGLNGAQIDANTIGVELAISKSQKARRYNDKSGTAEDDSTPQGIY</sequence>
<dbReference type="Proteomes" id="UP000285430">
    <property type="component" value="Unassembled WGS sequence"/>
</dbReference>
<dbReference type="InterPro" id="IPR000306">
    <property type="entry name" value="Znf_FYVE"/>
</dbReference>
<evidence type="ECO:0000256" key="4">
    <source>
        <dbReference type="ARBA" id="ARBA00022884"/>
    </source>
</evidence>
<dbReference type="InterPro" id="IPR002921">
    <property type="entry name" value="Fungal_lipase-type"/>
</dbReference>
<feature type="domain" description="FYVE-type" evidence="9">
    <location>
        <begin position="269"/>
        <end position="329"/>
    </location>
</feature>
<dbReference type="CDD" id="cd00590">
    <property type="entry name" value="RRM_SF"/>
    <property type="match status" value="1"/>
</dbReference>
<name>A0A418EXF8_APHAT</name>
<organism evidence="10 11">
    <name type="scientific">Aphanomyces astaci</name>
    <name type="common">Crayfish plague agent</name>
    <dbReference type="NCBI Taxonomy" id="112090"/>
    <lineage>
        <taxon>Eukaryota</taxon>
        <taxon>Sar</taxon>
        <taxon>Stramenopiles</taxon>
        <taxon>Oomycota</taxon>
        <taxon>Saprolegniomycetes</taxon>
        <taxon>Saprolegniales</taxon>
        <taxon>Verrucalvaceae</taxon>
        <taxon>Aphanomyces</taxon>
    </lineage>
</organism>
<evidence type="ECO:0000259" key="9">
    <source>
        <dbReference type="PROSITE" id="PS50178"/>
    </source>
</evidence>
<feature type="compositionally biased region" description="Low complexity" evidence="7">
    <location>
        <begin position="725"/>
        <end position="747"/>
    </location>
</feature>
<dbReference type="EMBL" id="QUTH01003268">
    <property type="protein sequence ID" value="RHZ20570.1"/>
    <property type="molecule type" value="Genomic_DNA"/>
</dbReference>
<dbReference type="PROSITE" id="PS50178">
    <property type="entry name" value="ZF_FYVE"/>
    <property type="match status" value="1"/>
</dbReference>
<dbReference type="CDD" id="cd00519">
    <property type="entry name" value="Lipase_3"/>
    <property type="match status" value="1"/>
</dbReference>
<dbReference type="InterPro" id="IPR029058">
    <property type="entry name" value="AB_hydrolase_fold"/>
</dbReference>
<feature type="region of interest" description="Disordered" evidence="7">
    <location>
        <begin position="1288"/>
        <end position="1307"/>
    </location>
</feature>
<feature type="domain" description="RRM" evidence="8">
    <location>
        <begin position="1117"/>
        <end position="1193"/>
    </location>
</feature>
<dbReference type="GO" id="GO:0006629">
    <property type="term" value="P:lipid metabolic process"/>
    <property type="evidence" value="ECO:0007669"/>
    <property type="project" value="InterPro"/>
</dbReference>
<dbReference type="InterPro" id="IPR013083">
    <property type="entry name" value="Znf_RING/FYVE/PHD"/>
</dbReference>
<evidence type="ECO:0000259" key="8">
    <source>
        <dbReference type="PROSITE" id="PS50102"/>
    </source>
</evidence>
<keyword evidence="3" id="KW-0862">Zinc</keyword>
<evidence type="ECO:0000313" key="10">
    <source>
        <dbReference type="EMBL" id="RHZ20570.1"/>
    </source>
</evidence>
<gene>
    <name evidence="10" type="ORF">DYB37_005066</name>
</gene>
<feature type="domain" description="RRM" evidence="8">
    <location>
        <begin position="1023"/>
        <end position="1099"/>
    </location>
</feature>
<evidence type="ECO:0000256" key="5">
    <source>
        <dbReference type="PROSITE-ProRule" id="PRU00091"/>
    </source>
</evidence>
<dbReference type="SUPFAM" id="SSF54928">
    <property type="entry name" value="RNA-binding domain, RBD"/>
    <property type="match status" value="3"/>
</dbReference>
<dbReference type="InterPro" id="IPR012677">
    <property type="entry name" value="Nucleotide-bd_a/b_plait_sf"/>
</dbReference>
<keyword evidence="4 6" id="KW-0694">RNA-binding</keyword>
<dbReference type="PANTHER" id="PTHR48025:SF1">
    <property type="entry name" value="RRM DOMAIN-CONTAINING PROTEIN"/>
    <property type="match status" value="1"/>
</dbReference>
<feature type="domain" description="RRM" evidence="8">
    <location>
        <begin position="1205"/>
        <end position="1282"/>
    </location>
</feature>
<keyword evidence="1" id="KW-0479">Metal-binding</keyword>
<dbReference type="PROSITE" id="PS50102">
    <property type="entry name" value="RRM"/>
    <property type="match status" value="3"/>
</dbReference>
<dbReference type="Gene3D" id="3.30.70.330">
    <property type="match status" value="3"/>
</dbReference>
<proteinExistence type="predicted"/>
<feature type="compositionally biased region" description="Basic and acidic residues" evidence="7">
    <location>
        <begin position="1"/>
        <end position="12"/>
    </location>
</feature>
<feature type="region of interest" description="Disordered" evidence="7">
    <location>
        <begin position="220"/>
        <end position="242"/>
    </location>
</feature>
<dbReference type="InterPro" id="IPR050502">
    <property type="entry name" value="Euk_RNA-bind_prot"/>
</dbReference>
<evidence type="ECO:0000256" key="3">
    <source>
        <dbReference type="ARBA" id="ARBA00022833"/>
    </source>
</evidence>
<dbReference type="SMART" id="SM00064">
    <property type="entry name" value="FYVE"/>
    <property type="match status" value="1"/>
</dbReference>
<feature type="region of interest" description="Disordered" evidence="7">
    <location>
        <begin position="1"/>
        <end position="20"/>
    </location>
</feature>
<evidence type="ECO:0000256" key="6">
    <source>
        <dbReference type="PROSITE-ProRule" id="PRU00176"/>
    </source>
</evidence>
<evidence type="ECO:0008006" key="12">
    <source>
        <dbReference type="Google" id="ProtNLM"/>
    </source>
</evidence>
<comment type="caution">
    <text evidence="10">The sequence shown here is derived from an EMBL/GenBank/DDBJ whole genome shotgun (WGS) entry which is preliminary data.</text>
</comment>
<dbReference type="Pfam" id="PF01764">
    <property type="entry name" value="Lipase_3"/>
    <property type="match status" value="1"/>
</dbReference>
<evidence type="ECO:0000256" key="2">
    <source>
        <dbReference type="ARBA" id="ARBA00022771"/>
    </source>
</evidence>
<feature type="compositionally biased region" description="Polar residues" evidence="7">
    <location>
        <begin position="108"/>
        <end position="121"/>
    </location>
</feature>
<dbReference type="InterPro" id="IPR017455">
    <property type="entry name" value="Znf_FYVE-rel"/>
</dbReference>
<feature type="compositionally biased region" description="Polar residues" evidence="7">
    <location>
        <begin position="128"/>
        <end position="138"/>
    </location>
</feature>
<protein>
    <recommendedName>
        <fullName evidence="12">FYVE-type domain-containing protein</fullName>
    </recommendedName>
</protein>
<evidence type="ECO:0000256" key="1">
    <source>
        <dbReference type="ARBA" id="ARBA00022723"/>
    </source>
</evidence>
<dbReference type="Gene3D" id="3.30.40.10">
    <property type="entry name" value="Zinc/RING finger domain, C3HC4 (zinc finger)"/>
    <property type="match status" value="1"/>
</dbReference>
<feature type="region of interest" description="Disordered" evidence="7">
    <location>
        <begin position="722"/>
        <end position="747"/>
    </location>
</feature>